<dbReference type="Pfam" id="PF14223">
    <property type="entry name" value="Retrotran_gag_2"/>
    <property type="match status" value="1"/>
</dbReference>
<dbReference type="PANTHER" id="PTHR35317:SF38">
    <property type="entry name" value="RNA-DIRECTED DNA POLYMERASE"/>
    <property type="match status" value="1"/>
</dbReference>
<name>A0A6J1G2A4_CUCMO</name>
<dbReference type="Proteomes" id="UP000504609">
    <property type="component" value="Unplaced"/>
</dbReference>
<accession>A0A6J1G2A4</accession>
<sequence length="153" mass="17588">MWNTIDHGDVEEHKDRMAHAAIYQAVPEDVLLMLEEKDSTKVAWETLQTMHVGVERVKEAKVHTLKSKFEAIPMKDGESIDGFTMKLMTIVSGIRLLGSMVEEIFVVKKFLRVVPPKFMQIVTSIEQFGDFKNISDEEVVGRLKVHEERLRGY</sequence>
<dbReference type="KEGG" id="cmos:111450032"/>
<dbReference type="PANTHER" id="PTHR35317">
    <property type="entry name" value="OS04G0629600 PROTEIN"/>
    <property type="match status" value="1"/>
</dbReference>
<dbReference type="GeneID" id="111450032"/>
<organism evidence="1 2">
    <name type="scientific">Cucurbita moschata</name>
    <name type="common">Winter crookneck squash</name>
    <name type="synonym">Cucurbita pepo var. moschata</name>
    <dbReference type="NCBI Taxonomy" id="3662"/>
    <lineage>
        <taxon>Eukaryota</taxon>
        <taxon>Viridiplantae</taxon>
        <taxon>Streptophyta</taxon>
        <taxon>Embryophyta</taxon>
        <taxon>Tracheophyta</taxon>
        <taxon>Spermatophyta</taxon>
        <taxon>Magnoliopsida</taxon>
        <taxon>eudicotyledons</taxon>
        <taxon>Gunneridae</taxon>
        <taxon>Pentapetalae</taxon>
        <taxon>rosids</taxon>
        <taxon>fabids</taxon>
        <taxon>Cucurbitales</taxon>
        <taxon>Cucurbitaceae</taxon>
        <taxon>Cucurbiteae</taxon>
        <taxon>Cucurbita</taxon>
    </lineage>
</organism>
<evidence type="ECO:0000313" key="2">
    <source>
        <dbReference type="RefSeq" id="XP_022945941.1"/>
    </source>
</evidence>
<evidence type="ECO:0000313" key="1">
    <source>
        <dbReference type="Proteomes" id="UP000504609"/>
    </source>
</evidence>
<reference evidence="2" key="1">
    <citation type="submission" date="2025-08" db="UniProtKB">
        <authorList>
            <consortium name="RefSeq"/>
        </authorList>
    </citation>
    <scope>IDENTIFICATION</scope>
    <source>
        <tissue evidence="2">Young leaves</tissue>
    </source>
</reference>
<proteinExistence type="predicted"/>
<keyword evidence="1" id="KW-1185">Reference proteome</keyword>
<dbReference type="RefSeq" id="XP_022945941.1">
    <property type="nucleotide sequence ID" value="XM_023090173.1"/>
</dbReference>
<protein>
    <submittedName>
        <fullName evidence="2">Uncharacterized protein LOC111450032</fullName>
    </submittedName>
</protein>
<gene>
    <name evidence="2" type="primary">LOC111450032</name>
</gene>
<dbReference type="AlphaFoldDB" id="A0A6J1G2A4"/>